<dbReference type="InterPro" id="IPR001441">
    <property type="entry name" value="UPP_synth-like"/>
</dbReference>
<accession>A0A4P8YJ76</accession>
<dbReference type="EC" id="2.5.1.31" evidence="2"/>
<feature type="binding site" evidence="2">
    <location>
        <begin position="199"/>
        <end position="201"/>
    </location>
    <ligand>
        <name>substrate</name>
    </ligand>
</feature>
<keyword evidence="2" id="KW-0460">Magnesium</keyword>
<comment type="cofactor">
    <cofactor evidence="2">
        <name>Mg(2+)</name>
        <dbReference type="ChEBI" id="CHEBI:18420"/>
    </cofactor>
    <text evidence="2">Binds 2 magnesium ions per subunit.</text>
</comment>
<dbReference type="PANTHER" id="PTHR10291:SF0">
    <property type="entry name" value="DEHYDRODOLICHYL DIPHOSPHATE SYNTHASE 2"/>
    <property type="match status" value="1"/>
</dbReference>
<dbReference type="CDD" id="cd00475">
    <property type="entry name" value="Cis_IPPS"/>
    <property type="match status" value="1"/>
</dbReference>
<dbReference type="GO" id="GO:0071555">
    <property type="term" value="P:cell wall organization"/>
    <property type="evidence" value="ECO:0007669"/>
    <property type="project" value="UniProtKB-KW"/>
</dbReference>
<dbReference type="InterPro" id="IPR018520">
    <property type="entry name" value="UPP_synth-like_CS"/>
</dbReference>
<proteinExistence type="inferred from homology"/>
<dbReference type="KEGG" id="izh:FEM41_10025"/>
<feature type="binding site" evidence="2">
    <location>
        <position position="198"/>
    </location>
    <ligand>
        <name>Mg(2+)</name>
        <dbReference type="ChEBI" id="CHEBI:18420"/>
    </ligand>
</feature>
<organism evidence="3 4">
    <name type="scientific">Jejubacter calystegiae</name>
    <dbReference type="NCBI Taxonomy" id="2579935"/>
    <lineage>
        <taxon>Bacteria</taxon>
        <taxon>Pseudomonadati</taxon>
        <taxon>Pseudomonadota</taxon>
        <taxon>Gammaproteobacteria</taxon>
        <taxon>Enterobacterales</taxon>
        <taxon>Enterobacteriaceae</taxon>
        <taxon>Jejubacter</taxon>
    </lineage>
</organism>
<evidence type="ECO:0000256" key="2">
    <source>
        <dbReference type="HAMAP-Rule" id="MF_01139"/>
    </source>
</evidence>
<dbReference type="RefSeq" id="WP_138095843.1">
    <property type="nucleotide sequence ID" value="NZ_CP040428.1"/>
</dbReference>
<protein>
    <recommendedName>
        <fullName evidence="2">Ditrans,polycis-undecaprenyl-diphosphate synthase ((2E,6E)-farnesyl-diphosphate specific)</fullName>
        <ecNumber evidence="2">2.5.1.31</ecNumber>
    </recommendedName>
    <alternativeName>
        <fullName evidence="2">Ditrans,polycis-undecaprenylcistransferase</fullName>
    </alternativeName>
    <alternativeName>
        <fullName evidence="2">Undecaprenyl diphosphate synthase</fullName>
        <shortName evidence="2">UDS</shortName>
    </alternativeName>
    <alternativeName>
        <fullName evidence="2">Undecaprenyl pyrophosphate synthase</fullName>
        <shortName evidence="2">UPP synthase</shortName>
    </alternativeName>
</protein>
<dbReference type="GO" id="GO:0008834">
    <property type="term" value="F:ditrans,polycis-undecaprenyl-diphosphate synthase [(2E,6E)-farnesyl-diphosphate specific] activity"/>
    <property type="evidence" value="ECO:0007669"/>
    <property type="project" value="UniProtKB-UniRule"/>
</dbReference>
<feature type="binding site" evidence="2">
    <location>
        <position position="25"/>
    </location>
    <ligand>
        <name>Mg(2+)</name>
        <dbReference type="ChEBI" id="CHEBI:18420"/>
    </ligand>
</feature>
<keyword evidence="4" id="KW-1185">Reference proteome</keyword>
<dbReference type="FunFam" id="3.40.1180.10:FF:000001">
    <property type="entry name" value="(2E,6E)-farnesyl-diphosphate-specific ditrans,polycis-undecaprenyl-diphosphate synthase"/>
    <property type="match status" value="1"/>
</dbReference>
<comment type="function">
    <text evidence="2">Catalyzes the sequential condensation of isopentenyl diphosphate (IPP) with (2E,6E)-farnesyl diphosphate (E,E-FPP) to yield (2Z,6Z,10Z,14Z,18Z,22Z,26Z,30Z,34E,38E)-undecaprenyl diphosphate (di-trans,octa-cis-UPP). UPP is the precursor of glycosyl carrier lipid in the biosynthesis of bacterial cell wall polysaccharide components such as peptidoglycan and lipopolysaccharide.</text>
</comment>
<comment type="subunit">
    <text evidence="2">Homodimer.</text>
</comment>
<name>A0A4P8YJ76_9ENTR</name>
<dbReference type="SUPFAM" id="SSF64005">
    <property type="entry name" value="Undecaprenyl diphosphate synthase"/>
    <property type="match status" value="1"/>
</dbReference>
<keyword evidence="2" id="KW-0961">Cell wall biogenesis/degradation</keyword>
<dbReference type="GO" id="GO:0008360">
    <property type="term" value="P:regulation of cell shape"/>
    <property type="evidence" value="ECO:0007669"/>
    <property type="project" value="UniProtKB-KW"/>
</dbReference>
<feature type="binding site" evidence="2">
    <location>
        <begin position="70"/>
        <end position="72"/>
    </location>
    <ligand>
        <name>substrate</name>
    </ligand>
</feature>
<dbReference type="OrthoDB" id="4191603at2"/>
<dbReference type="Pfam" id="PF01255">
    <property type="entry name" value="Prenyltransf"/>
    <property type="match status" value="1"/>
</dbReference>
<dbReference type="AlphaFoldDB" id="A0A4P8YJ76"/>
<feature type="binding site" evidence="2">
    <location>
        <position position="42"/>
    </location>
    <ligand>
        <name>substrate</name>
    </ligand>
</feature>
<gene>
    <name evidence="3" type="primary">ispU</name>
    <name evidence="2 3" type="synonym">uppS</name>
    <name evidence="3" type="ORF">FEM41_10025</name>
</gene>
<feature type="active site" evidence="2">
    <location>
        <position position="25"/>
    </location>
</feature>
<feature type="binding site" evidence="2">
    <location>
        <position position="212"/>
    </location>
    <ligand>
        <name>Mg(2+)</name>
        <dbReference type="ChEBI" id="CHEBI:18420"/>
    </ligand>
</feature>
<dbReference type="GO" id="GO:0000287">
    <property type="term" value="F:magnesium ion binding"/>
    <property type="evidence" value="ECO:0007669"/>
    <property type="project" value="UniProtKB-UniRule"/>
</dbReference>
<keyword evidence="2" id="KW-0133">Cell shape</keyword>
<sequence>MLSANQPLSENSPAHGARHVAIIMDGNGRWAKRQGKMRVFGHKAGAKSVRRAVSFAANNGVSALTLYAFSSENWNRPAQEVSSLMDLFAWALDSEVKNLHRNNVRLRIIGDTSRFNARLQERIRKAEALTAQNTGLTLNIAANYGGRWDIIQGVKRLVTQVQDGVLTPEQIDEEMLNQQICMNELAPVDLVIRTGGEHRISNFLLWQIAYAELYFTDVLWPDFDEQDFEGALHAFANRERRFGGTTPGGSYA</sequence>
<feature type="binding site" evidence="2">
    <location>
        <position position="193"/>
    </location>
    <ligand>
        <name>substrate</name>
    </ligand>
</feature>
<dbReference type="NCBIfam" id="NF007596">
    <property type="entry name" value="PRK10240.1"/>
    <property type="match status" value="1"/>
</dbReference>
<evidence type="ECO:0000313" key="3">
    <source>
        <dbReference type="EMBL" id="QCT19966.1"/>
    </source>
</evidence>
<dbReference type="GO" id="GO:0009252">
    <property type="term" value="P:peptidoglycan biosynthetic process"/>
    <property type="evidence" value="ECO:0007669"/>
    <property type="project" value="UniProtKB-UniRule"/>
</dbReference>
<feature type="binding site" evidence="2">
    <location>
        <position position="74"/>
    </location>
    <ligand>
        <name>substrate</name>
    </ligand>
</feature>
<comment type="similarity">
    <text evidence="2">Belongs to the UPP synthase family.</text>
</comment>
<dbReference type="NCBIfam" id="NF011405">
    <property type="entry name" value="PRK14830.1"/>
    <property type="match status" value="1"/>
</dbReference>
<feature type="binding site" evidence="2">
    <location>
        <position position="76"/>
    </location>
    <ligand>
        <name>substrate</name>
    </ligand>
</feature>
<dbReference type="HAMAP" id="MF_01139">
    <property type="entry name" value="ISPT"/>
    <property type="match status" value="1"/>
</dbReference>
<keyword evidence="2" id="KW-0573">Peptidoglycan synthesis</keyword>
<reference evidence="3 4" key="1">
    <citation type="submission" date="2019-05" db="EMBL/GenBank/DDBJ databases">
        <title>Complete genome sequence of Izhakiella calystegiae KSNA2, an endophyte isolated from beach morning glory (Calystegia soldanella).</title>
        <authorList>
            <person name="Jiang L."/>
            <person name="Jeong J.C."/>
            <person name="Kim C.Y."/>
            <person name="Kim D.H."/>
            <person name="Kim S.W."/>
            <person name="Lee j."/>
        </authorList>
    </citation>
    <scope>NUCLEOTIDE SEQUENCE [LARGE SCALE GENOMIC DNA]</scope>
    <source>
        <strain evidence="3 4">KSNA2</strain>
    </source>
</reference>
<keyword evidence="1 2" id="KW-0808">Transferase</keyword>
<dbReference type="GO" id="GO:0016094">
    <property type="term" value="P:polyprenol biosynthetic process"/>
    <property type="evidence" value="ECO:0007669"/>
    <property type="project" value="TreeGrafter"/>
</dbReference>
<dbReference type="Gene3D" id="3.40.1180.10">
    <property type="entry name" value="Decaprenyl diphosphate synthase-like"/>
    <property type="match status" value="1"/>
</dbReference>
<feature type="active site" description="Proton acceptor" evidence="2">
    <location>
        <position position="73"/>
    </location>
</feature>
<dbReference type="NCBIfam" id="TIGR00055">
    <property type="entry name" value="uppS"/>
    <property type="match status" value="1"/>
</dbReference>
<dbReference type="EMBL" id="CP040428">
    <property type="protein sequence ID" value="QCT19966.1"/>
    <property type="molecule type" value="Genomic_DNA"/>
</dbReference>
<evidence type="ECO:0000256" key="1">
    <source>
        <dbReference type="ARBA" id="ARBA00022679"/>
    </source>
</evidence>
<dbReference type="PROSITE" id="PS01066">
    <property type="entry name" value="UPP_SYNTHASE"/>
    <property type="match status" value="1"/>
</dbReference>
<dbReference type="PANTHER" id="PTHR10291">
    <property type="entry name" value="DEHYDRODOLICHYL DIPHOSPHATE SYNTHASE FAMILY MEMBER"/>
    <property type="match status" value="1"/>
</dbReference>
<feature type="binding site" evidence="2">
    <location>
        <position position="38"/>
    </location>
    <ligand>
        <name>substrate</name>
    </ligand>
</feature>
<keyword evidence="2" id="KW-0479">Metal-binding</keyword>
<dbReference type="Proteomes" id="UP000302163">
    <property type="component" value="Chromosome"/>
</dbReference>
<feature type="binding site" evidence="2">
    <location>
        <position position="30"/>
    </location>
    <ligand>
        <name>substrate</name>
    </ligand>
</feature>
<comment type="catalytic activity">
    <reaction evidence="2">
        <text>8 isopentenyl diphosphate + (2E,6E)-farnesyl diphosphate = di-trans,octa-cis-undecaprenyl diphosphate + 8 diphosphate</text>
        <dbReference type="Rhea" id="RHEA:27551"/>
        <dbReference type="ChEBI" id="CHEBI:33019"/>
        <dbReference type="ChEBI" id="CHEBI:58405"/>
        <dbReference type="ChEBI" id="CHEBI:128769"/>
        <dbReference type="ChEBI" id="CHEBI:175763"/>
        <dbReference type="EC" id="2.5.1.31"/>
    </reaction>
</comment>
<feature type="binding site" evidence="2">
    <location>
        <begin position="26"/>
        <end position="29"/>
    </location>
    <ligand>
        <name>substrate</name>
    </ligand>
</feature>
<evidence type="ECO:0000313" key="4">
    <source>
        <dbReference type="Proteomes" id="UP000302163"/>
    </source>
</evidence>
<dbReference type="GO" id="GO:0005829">
    <property type="term" value="C:cytosol"/>
    <property type="evidence" value="ECO:0007669"/>
    <property type="project" value="TreeGrafter"/>
</dbReference>
<dbReference type="InterPro" id="IPR036424">
    <property type="entry name" value="UPP_synth-like_sf"/>
</dbReference>